<sequence>MSESQFPRSLFPQFTEEELEEASKSIKASVDWTKFNKWIEAGEPFTEHDELISMDQKLENGSPHKRPDRTKRYNVVGRREQGNGISSYSSAGKAKQKSGKRSNGITSNKRTQTTACKESEYCCKISGSK</sequence>
<gene>
    <name evidence="2" type="ORF">C1645_807594</name>
</gene>
<protein>
    <submittedName>
        <fullName evidence="2">Uncharacterized protein</fullName>
    </submittedName>
</protein>
<dbReference type="OrthoDB" id="2415374at2759"/>
<dbReference type="Proteomes" id="UP000265703">
    <property type="component" value="Unassembled WGS sequence"/>
</dbReference>
<keyword evidence="3" id="KW-1185">Reference proteome</keyword>
<dbReference type="EMBL" id="QKYT01000341">
    <property type="protein sequence ID" value="RIA86824.1"/>
    <property type="molecule type" value="Genomic_DNA"/>
</dbReference>
<feature type="compositionally biased region" description="Polar residues" evidence="1">
    <location>
        <begin position="103"/>
        <end position="116"/>
    </location>
</feature>
<proteinExistence type="predicted"/>
<name>A0A397SVS5_9GLOM</name>
<evidence type="ECO:0000256" key="1">
    <source>
        <dbReference type="SAM" id="MobiDB-lite"/>
    </source>
</evidence>
<organism evidence="2 3">
    <name type="scientific">Glomus cerebriforme</name>
    <dbReference type="NCBI Taxonomy" id="658196"/>
    <lineage>
        <taxon>Eukaryota</taxon>
        <taxon>Fungi</taxon>
        <taxon>Fungi incertae sedis</taxon>
        <taxon>Mucoromycota</taxon>
        <taxon>Glomeromycotina</taxon>
        <taxon>Glomeromycetes</taxon>
        <taxon>Glomerales</taxon>
        <taxon>Glomeraceae</taxon>
        <taxon>Glomus</taxon>
    </lineage>
</organism>
<feature type="region of interest" description="Disordered" evidence="1">
    <location>
        <begin position="55"/>
        <end position="117"/>
    </location>
</feature>
<evidence type="ECO:0000313" key="2">
    <source>
        <dbReference type="EMBL" id="RIA86824.1"/>
    </source>
</evidence>
<reference evidence="2 3" key="1">
    <citation type="submission" date="2018-06" db="EMBL/GenBank/DDBJ databases">
        <title>Comparative genomics reveals the genomic features of Rhizophagus irregularis, R. cerebriforme, R. diaphanum and Gigaspora rosea, and their symbiotic lifestyle signature.</title>
        <authorList>
            <person name="Morin E."/>
            <person name="San Clemente H."/>
            <person name="Chen E.C.H."/>
            <person name="De La Providencia I."/>
            <person name="Hainaut M."/>
            <person name="Kuo A."/>
            <person name="Kohler A."/>
            <person name="Murat C."/>
            <person name="Tang N."/>
            <person name="Roy S."/>
            <person name="Loubradou J."/>
            <person name="Henrissat B."/>
            <person name="Grigoriev I.V."/>
            <person name="Corradi N."/>
            <person name="Roux C."/>
            <person name="Martin F.M."/>
        </authorList>
    </citation>
    <scope>NUCLEOTIDE SEQUENCE [LARGE SCALE GENOMIC DNA]</scope>
    <source>
        <strain evidence="2 3">DAOM 227022</strain>
    </source>
</reference>
<dbReference type="AlphaFoldDB" id="A0A397SVS5"/>
<evidence type="ECO:0000313" key="3">
    <source>
        <dbReference type="Proteomes" id="UP000265703"/>
    </source>
</evidence>
<accession>A0A397SVS5</accession>
<comment type="caution">
    <text evidence="2">The sequence shown here is derived from an EMBL/GenBank/DDBJ whole genome shotgun (WGS) entry which is preliminary data.</text>
</comment>